<evidence type="ECO:0000313" key="4">
    <source>
        <dbReference type="EMBL" id="MDE51054.1"/>
    </source>
</evidence>
<feature type="region of interest" description="Disordered" evidence="3">
    <location>
        <begin position="388"/>
        <end position="476"/>
    </location>
</feature>
<evidence type="ECO:0000256" key="1">
    <source>
        <dbReference type="ARBA" id="ARBA00022441"/>
    </source>
</evidence>
<dbReference type="InterPro" id="IPR006652">
    <property type="entry name" value="Kelch_1"/>
</dbReference>
<gene>
    <name evidence="4" type="primary">Klhdc1</name>
    <name evidence="4" type="ORF">g.11286</name>
</gene>
<dbReference type="InterPro" id="IPR015915">
    <property type="entry name" value="Kelch-typ_b-propeller"/>
</dbReference>
<organism evidence="4">
    <name type="scientific">Aceria tosichella</name>
    <name type="common">wheat curl mite</name>
    <dbReference type="NCBI Taxonomy" id="561515"/>
    <lineage>
        <taxon>Eukaryota</taxon>
        <taxon>Metazoa</taxon>
        <taxon>Ecdysozoa</taxon>
        <taxon>Arthropoda</taxon>
        <taxon>Chelicerata</taxon>
        <taxon>Arachnida</taxon>
        <taxon>Acari</taxon>
        <taxon>Acariformes</taxon>
        <taxon>Trombidiformes</taxon>
        <taxon>Prostigmata</taxon>
        <taxon>Eupodina</taxon>
        <taxon>Eriophyoidea</taxon>
        <taxon>Eriophyidae</taxon>
        <taxon>Eriophyinae</taxon>
        <taxon>Aceriini</taxon>
        <taxon>Aceria</taxon>
    </lineage>
</organism>
<accession>A0A6G1SKK6</accession>
<feature type="region of interest" description="Disordered" evidence="3">
    <location>
        <begin position="268"/>
        <end position="287"/>
    </location>
</feature>
<feature type="compositionally biased region" description="Polar residues" evidence="3">
    <location>
        <begin position="278"/>
        <end position="287"/>
    </location>
</feature>
<feature type="compositionally biased region" description="Basic and acidic residues" evidence="3">
    <location>
        <begin position="466"/>
        <end position="476"/>
    </location>
</feature>
<name>A0A6G1SKK6_9ACAR</name>
<sequence>MRTEISSVAELPEMHRMGHTCTNLNGDLIFVWGGTSEDVAYSKAPNTDLWIYETLTGYWRHRKCSGECPPYLSSCSSALIGQKMFIFGGHSSAQDNWLNCLYCLDLDTFVWRDLGAQARAEPAKPIRSDKNVAWSYGNKMYVFGGYGWSQVEHYLELTDKQADLQLVPDFRWPKYGWNNQLVEYNPADKTWRWPSYKGKCPSARAAHSGALMGDKYFVFGGRDSQERLNDLYTFDMKTFEWQRIAVFSAASNNSISTDRQLITRWPIGHLLDGPGEPSNGQQHNNNNSVQVGVELDNEDSDDDEHIDPAADENHRQLVEEMHGVEVEEEDSWNPHPSSSAEQGADNISMDQITGETTMIIESNQNAAEDDDDDDFEYPHPSHLLERWSLSSRNPHNMTHNGSNRQLGSSMDDGNNNGDNNDNADSDCLYETQHNQHQQDQEQNFMSVTDRSQPGQQQEPMLATTNQDHRQQVEEEGLRAQQGNDELGHNQQLAHGIHDQQADRQDRAGGPPVSPVVDHAAIGTIPSAPTMPAGRSFCSLTPISDENILLFGGVDSNDRNLDDCWLFNICKNQWTQITDYKHKRSRLWHTGAKTKQNEIVIMGGSSSEKIDEYCTDVFVMSFEPKSLKRLALDAVSRSVRIKTIQRTKGLPSTLVKLIKLRKQAMALTMRRSASQRLLTTMN</sequence>
<reference evidence="4" key="1">
    <citation type="submission" date="2018-10" db="EMBL/GenBank/DDBJ databases">
        <title>Transcriptome assembly of Aceria tosichella (Wheat curl mite) Type 2.</title>
        <authorList>
            <person name="Scully E.D."/>
            <person name="Geib S.M."/>
            <person name="Palmer N.A."/>
            <person name="Gupta A.K."/>
            <person name="Sarath G."/>
            <person name="Tatineni S."/>
        </authorList>
    </citation>
    <scope>NUCLEOTIDE SEQUENCE</scope>
    <source>
        <strain evidence="4">LincolnNE</strain>
    </source>
</reference>
<dbReference type="Gene3D" id="2.120.10.80">
    <property type="entry name" value="Kelch-type beta propeller"/>
    <property type="match status" value="3"/>
</dbReference>
<feature type="compositionally biased region" description="Polar residues" evidence="3">
    <location>
        <begin position="388"/>
        <end position="406"/>
    </location>
</feature>
<feature type="region of interest" description="Disordered" evidence="3">
    <location>
        <begin position="324"/>
        <end position="345"/>
    </location>
</feature>
<keyword evidence="2" id="KW-0677">Repeat</keyword>
<protein>
    <submittedName>
        <fullName evidence="4">Kelch domain-containing protein 1</fullName>
    </submittedName>
</protein>
<dbReference type="EMBL" id="GGYP01006283">
    <property type="protein sequence ID" value="MDE51054.1"/>
    <property type="molecule type" value="Transcribed_RNA"/>
</dbReference>
<dbReference type="Pfam" id="PF01344">
    <property type="entry name" value="Kelch_1"/>
    <property type="match status" value="1"/>
</dbReference>
<proteinExistence type="predicted"/>
<dbReference type="SUPFAM" id="SSF117281">
    <property type="entry name" value="Kelch motif"/>
    <property type="match status" value="2"/>
</dbReference>
<evidence type="ECO:0000256" key="3">
    <source>
        <dbReference type="SAM" id="MobiDB-lite"/>
    </source>
</evidence>
<keyword evidence="1" id="KW-0880">Kelch repeat</keyword>
<evidence type="ECO:0000256" key="2">
    <source>
        <dbReference type="ARBA" id="ARBA00022737"/>
    </source>
</evidence>
<dbReference type="PANTHER" id="PTHR46228:SF2">
    <property type="entry name" value="KELCH REPEAT PROTEIN (AFU_ORTHOLOGUE AFUA_4G14350)"/>
    <property type="match status" value="1"/>
</dbReference>
<dbReference type="AlphaFoldDB" id="A0A6G1SKK6"/>
<feature type="compositionally biased region" description="Polar residues" evidence="3">
    <location>
        <begin position="444"/>
        <end position="465"/>
    </location>
</feature>
<dbReference type="PANTHER" id="PTHR46228">
    <property type="entry name" value="KELCH DOMAIN-CONTAINING PROTEIN"/>
    <property type="match status" value="1"/>
</dbReference>
<dbReference type="Pfam" id="PF24681">
    <property type="entry name" value="Kelch_KLHDC2_KLHL20_DRC7"/>
    <property type="match status" value="2"/>
</dbReference>
<feature type="compositionally biased region" description="Low complexity" evidence="3">
    <location>
        <begin position="407"/>
        <end position="443"/>
    </location>
</feature>